<dbReference type="InterPro" id="IPR019734">
    <property type="entry name" value="TPR_rpt"/>
</dbReference>
<evidence type="ECO:0008006" key="2">
    <source>
        <dbReference type="Google" id="ProtNLM"/>
    </source>
</evidence>
<dbReference type="AlphaFoldDB" id="A0A644TIW5"/>
<comment type="caution">
    <text evidence="1">The sequence shown here is derived from an EMBL/GenBank/DDBJ whole genome shotgun (WGS) entry which is preliminary data.</text>
</comment>
<organism evidence="1">
    <name type="scientific">bioreactor metagenome</name>
    <dbReference type="NCBI Taxonomy" id="1076179"/>
    <lineage>
        <taxon>unclassified sequences</taxon>
        <taxon>metagenomes</taxon>
        <taxon>ecological metagenomes</taxon>
    </lineage>
</organism>
<evidence type="ECO:0000313" key="1">
    <source>
        <dbReference type="EMBL" id="MPL66377.1"/>
    </source>
</evidence>
<protein>
    <recommendedName>
        <fullName evidence="2">Tetratricopeptide repeat protein</fullName>
    </recommendedName>
</protein>
<sequence>MQYQDRVSSLLASGYECLKNADLGSASKAFDQAMHDDFDNPEVLFAMKCAQFWNGILKELGGLETALGKGDRIVARWKSFQDFLSRIPGDFEKALYAFKRLAFGLALDFYLSVPDEVKTSLGAEFDFRLGRCRKALGDYETALQHLERAAKFKKDDARYMAELADCQALSGEQRISKTLFREAFFIAPDKIDLELLESDMIRKLIQRTEESRKELKELAEWIPVYGELSGLFGLPRELTPSERSRLTSSMFQLENDIRENPSLEQSLKPRLLNRYFWLLRHYEATGAEQAKLEKTLQKIRLLDENIFKQYES</sequence>
<dbReference type="PROSITE" id="PS50005">
    <property type="entry name" value="TPR"/>
    <property type="match status" value="1"/>
</dbReference>
<dbReference type="EMBL" id="VSSQ01000032">
    <property type="protein sequence ID" value="MPL66377.1"/>
    <property type="molecule type" value="Genomic_DNA"/>
</dbReference>
<accession>A0A644TIW5</accession>
<reference evidence="1" key="1">
    <citation type="submission" date="2019-08" db="EMBL/GenBank/DDBJ databases">
        <authorList>
            <person name="Kucharzyk K."/>
            <person name="Murdoch R.W."/>
            <person name="Higgins S."/>
            <person name="Loffler F."/>
        </authorList>
    </citation>
    <scope>NUCLEOTIDE SEQUENCE</scope>
</reference>
<gene>
    <name evidence="1" type="ORF">SDC9_12050</name>
</gene>
<dbReference type="InterPro" id="IPR011990">
    <property type="entry name" value="TPR-like_helical_dom_sf"/>
</dbReference>
<proteinExistence type="predicted"/>
<name>A0A644TIW5_9ZZZZ</name>
<dbReference type="Gene3D" id="1.25.40.10">
    <property type="entry name" value="Tetratricopeptide repeat domain"/>
    <property type="match status" value="1"/>
</dbReference>
<dbReference type="SUPFAM" id="SSF48452">
    <property type="entry name" value="TPR-like"/>
    <property type="match status" value="1"/>
</dbReference>